<evidence type="ECO:0000313" key="17">
    <source>
        <dbReference type="Proteomes" id="UP000016927"/>
    </source>
</evidence>
<comment type="similarity">
    <text evidence="2">Belongs to the protein kinase superfamily. CMGC Ser/Thr protein kinase family. CDC2/CDKX subfamily.</text>
</comment>
<feature type="binding site" evidence="12">
    <location>
        <position position="33"/>
    </location>
    <ligand>
        <name>ATP</name>
        <dbReference type="ChEBI" id="CHEBI:30616"/>
    </ligand>
</feature>
<dbReference type="HOGENOM" id="CLU_000288_181_1_1"/>
<dbReference type="Gene3D" id="1.10.510.10">
    <property type="entry name" value="Transferase(Phosphotransferase) domain 1"/>
    <property type="match status" value="1"/>
</dbReference>
<dbReference type="AlphaFoldDB" id="R0KSN9"/>
<protein>
    <recommendedName>
        <fullName evidence="3">cyclin-dependent kinase</fullName>
        <ecNumber evidence="3">2.7.11.22</ecNumber>
    </recommendedName>
</protein>
<dbReference type="OMA" id="GFCHSCN"/>
<dbReference type="PROSITE" id="PS00108">
    <property type="entry name" value="PROTEIN_KINASE_ST"/>
    <property type="match status" value="1"/>
</dbReference>
<dbReference type="FunFam" id="3.30.200.20:FF:000375">
    <property type="entry name" value="Cell division related protein kinase 2"/>
    <property type="match status" value="1"/>
</dbReference>
<dbReference type="InterPro" id="IPR017441">
    <property type="entry name" value="Protein_kinase_ATP_BS"/>
</dbReference>
<evidence type="ECO:0000256" key="5">
    <source>
        <dbReference type="ARBA" id="ARBA00022679"/>
    </source>
</evidence>
<dbReference type="InterPro" id="IPR011009">
    <property type="entry name" value="Kinase-like_dom_sf"/>
</dbReference>
<dbReference type="VEuPathDB" id="MicrosporidiaDB:NBO_56g0001"/>
<keyword evidence="7 15" id="KW-0418">Kinase</keyword>
<evidence type="ECO:0000256" key="12">
    <source>
        <dbReference type="PROSITE-ProRule" id="PRU10141"/>
    </source>
</evidence>
<dbReference type="GO" id="GO:0005737">
    <property type="term" value="C:cytoplasm"/>
    <property type="evidence" value="ECO:0007669"/>
    <property type="project" value="TreeGrafter"/>
</dbReference>
<dbReference type="PROSITE" id="PS00107">
    <property type="entry name" value="PROTEIN_KINASE_ATP"/>
    <property type="match status" value="1"/>
</dbReference>
<dbReference type="GO" id="GO:0005524">
    <property type="term" value="F:ATP binding"/>
    <property type="evidence" value="ECO:0007669"/>
    <property type="project" value="UniProtKB-UniRule"/>
</dbReference>
<keyword evidence="8 12" id="KW-0067">ATP-binding</keyword>
<dbReference type="STRING" id="578461.R0KSN9"/>
<dbReference type="GO" id="GO:0005634">
    <property type="term" value="C:nucleus"/>
    <property type="evidence" value="ECO:0007669"/>
    <property type="project" value="UniProtKB-SubCell"/>
</dbReference>
<dbReference type="OrthoDB" id="1732493at2759"/>
<evidence type="ECO:0000256" key="8">
    <source>
        <dbReference type="ARBA" id="ARBA00022840"/>
    </source>
</evidence>
<evidence type="ECO:0000256" key="13">
    <source>
        <dbReference type="RuleBase" id="RU000304"/>
    </source>
</evidence>
<dbReference type="Gene3D" id="3.30.200.20">
    <property type="entry name" value="Phosphorylase Kinase, domain 1"/>
    <property type="match status" value="1"/>
</dbReference>
<evidence type="ECO:0000259" key="14">
    <source>
        <dbReference type="PROSITE" id="PS50011"/>
    </source>
</evidence>
<organism evidence="15 17">
    <name type="scientific">Nosema bombycis (strain CQ1 / CVCC 102059)</name>
    <name type="common">Microsporidian parasite</name>
    <name type="synonym">Pebrine of silkworm</name>
    <dbReference type="NCBI Taxonomy" id="578461"/>
    <lineage>
        <taxon>Eukaryota</taxon>
        <taxon>Fungi</taxon>
        <taxon>Fungi incertae sedis</taxon>
        <taxon>Microsporidia</taxon>
        <taxon>Nosematidae</taxon>
        <taxon>Nosema</taxon>
    </lineage>
</organism>
<comment type="catalytic activity">
    <reaction evidence="10">
        <text>L-threonyl-[protein] + ATP = O-phospho-L-threonyl-[protein] + ADP + H(+)</text>
        <dbReference type="Rhea" id="RHEA:46608"/>
        <dbReference type="Rhea" id="RHEA-COMP:11060"/>
        <dbReference type="Rhea" id="RHEA-COMP:11605"/>
        <dbReference type="ChEBI" id="CHEBI:15378"/>
        <dbReference type="ChEBI" id="CHEBI:30013"/>
        <dbReference type="ChEBI" id="CHEBI:30616"/>
        <dbReference type="ChEBI" id="CHEBI:61977"/>
        <dbReference type="ChEBI" id="CHEBI:456216"/>
        <dbReference type="EC" id="2.7.11.22"/>
    </reaction>
</comment>
<evidence type="ECO:0000313" key="15">
    <source>
        <dbReference type="EMBL" id="EOB13781.1"/>
    </source>
</evidence>
<evidence type="ECO:0000256" key="3">
    <source>
        <dbReference type="ARBA" id="ARBA00012425"/>
    </source>
</evidence>
<dbReference type="PANTHER" id="PTHR24056:SF46">
    <property type="entry name" value="CYCLIN-DEPENDENT KINASE 5"/>
    <property type="match status" value="1"/>
</dbReference>
<dbReference type="SUPFAM" id="SSF56112">
    <property type="entry name" value="Protein kinase-like (PK-like)"/>
    <property type="match status" value="1"/>
</dbReference>
<dbReference type="EMBL" id="KB908967">
    <property type="protein sequence ID" value="EOB13781.1"/>
    <property type="molecule type" value="Genomic_DNA"/>
</dbReference>
<dbReference type="EC" id="2.7.11.22" evidence="3"/>
<dbReference type="PROSITE" id="PS50011">
    <property type="entry name" value="PROTEIN_KINASE_DOM"/>
    <property type="match status" value="1"/>
</dbReference>
<evidence type="ECO:0000256" key="7">
    <source>
        <dbReference type="ARBA" id="ARBA00022777"/>
    </source>
</evidence>
<dbReference type="Pfam" id="PF00069">
    <property type="entry name" value="Pkinase"/>
    <property type="match status" value="1"/>
</dbReference>
<evidence type="ECO:0000256" key="4">
    <source>
        <dbReference type="ARBA" id="ARBA00022527"/>
    </source>
</evidence>
<evidence type="ECO:0000313" key="16">
    <source>
        <dbReference type="EMBL" id="EOB13832.1"/>
    </source>
</evidence>
<evidence type="ECO:0000256" key="11">
    <source>
        <dbReference type="ARBA" id="ARBA00048367"/>
    </source>
</evidence>
<keyword evidence="5" id="KW-0808">Transferase</keyword>
<gene>
    <name evidence="15" type="primary">PHO85</name>
    <name evidence="16" type="ORF">NBO_56g0001</name>
    <name evidence="15" type="ORF">NBO_59g0005</name>
</gene>
<dbReference type="VEuPathDB" id="MicrosporidiaDB:NBO_59g0005"/>
<dbReference type="InterPro" id="IPR000719">
    <property type="entry name" value="Prot_kinase_dom"/>
</dbReference>
<sequence>MSRYIQGRILGSGTYGDVYEALDTETNNIVALKKIKLNEKEGMPGTALREISILKKMKHPNVICLYSVIHTDNLLTLVFEFVDFDLRTYIENNSNPIYLINQLVSGVHYLHMNNIVHRDLKPQNILVDKNGNLKIADFGLSRSFEIQIPPYSSEVVTLWYRSPELLYGATNYSFYVDIWSLGCIMYEILTGEPLFPGEDKMQMITLIENLTSSKSKLTKFLTMRLNVPMFLSDLIARCLDFNVETRITAAEIVENLNKNYAVHHASDV</sequence>
<comment type="subcellular location">
    <subcellularLocation>
        <location evidence="1">Nucleus</location>
    </subcellularLocation>
</comment>
<accession>R0KSN9</accession>
<dbReference type="EMBL" id="KB908964">
    <property type="protein sequence ID" value="EOB13832.1"/>
    <property type="molecule type" value="Genomic_DNA"/>
</dbReference>
<keyword evidence="9" id="KW-0539">Nucleus</keyword>
<proteinExistence type="inferred from homology"/>
<dbReference type="PANTHER" id="PTHR24056">
    <property type="entry name" value="CELL DIVISION PROTEIN KINASE"/>
    <property type="match status" value="1"/>
</dbReference>
<evidence type="ECO:0000256" key="2">
    <source>
        <dbReference type="ARBA" id="ARBA00006485"/>
    </source>
</evidence>
<evidence type="ECO:0000256" key="1">
    <source>
        <dbReference type="ARBA" id="ARBA00004123"/>
    </source>
</evidence>
<comment type="catalytic activity">
    <reaction evidence="11">
        <text>L-seryl-[protein] + ATP = O-phospho-L-seryl-[protein] + ADP + H(+)</text>
        <dbReference type="Rhea" id="RHEA:17989"/>
        <dbReference type="Rhea" id="RHEA-COMP:9863"/>
        <dbReference type="Rhea" id="RHEA-COMP:11604"/>
        <dbReference type="ChEBI" id="CHEBI:15378"/>
        <dbReference type="ChEBI" id="CHEBI:29999"/>
        <dbReference type="ChEBI" id="CHEBI:30616"/>
        <dbReference type="ChEBI" id="CHEBI:83421"/>
        <dbReference type="ChEBI" id="CHEBI:456216"/>
        <dbReference type="EC" id="2.7.11.22"/>
    </reaction>
</comment>
<evidence type="ECO:0000256" key="9">
    <source>
        <dbReference type="ARBA" id="ARBA00023242"/>
    </source>
</evidence>
<reference evidence="15 17" key="1">
    <citation type="journal article" date="2013" name="BMC Genomics">
        <title>Comparative genomics of parasitic silkworm microsporidia reveal an association between genome expansion and host adaptation.</title>
        <authorList>
            <person name="Pan G."/>
            <person name="Xu J."/>
            <person name="Li T."/>
            <person name="Xia Q."/>
            <person name="Liu S.L."/>
            <person name="Zhang G."/>
            <person name="Li S."/>
            <person name="Li C."/>
            <person name="Liu H."/>
            <person name="Yang L."/>
            <person name="Liu T."/>
            <person name="Zhang X."/>
            <person name="Wu Z."/>
            <person name="Fan W."/>
            <person name="Dang X."/>
            <person name="Xiang H."/>
            <person name="Tao M."/>
            <person name="Li Y."/>
            <person name="Hu J."/>
            <person name="Li Z."/>
            <person name="Lin L."/>
            <person name="Luo J."/>
            <person name="Geng L."/>
            <person name="Wang L."/>
            <person name="Long M."/>
            <person name="Wan Y."/>
            <person name="He N."/>
            <person name="Zhang Z."/>
            <person name="Lu C."/>
            <person name="Keeling P.J."/>
            <person name="Wang J."/>
            <person name="Xiang Z."/>
            <person name="Zhou Z."/>
        </authorList>
    </citation>
    <scope>NUCLEOTIDE SEQUENCE [LARGE SCALE GENOMIC DNA]</scope>
    <source>
        <strain evidence="15">CQ1</strain>
        <strain evidence="17">CQ1 / CVCC 102059</strain>
    </source>
</reference>
<dbReference type="InterPro" id="IPR050108">
    <property type="entry name" value="CDK"/>
</dbReference>
<keyword evidence="4 13" id="KW-0723">Serine/threonine-protein kinase</keyword>
<dbReference type="InterPro" id="IPR008271">
    <property type="entry name" value="Ser/Thr_kinase_AS"/>
</dbReference>
<evidence type="ECO:0000256" key="6">
    <source>
        <dbReference type="ARBA" id="ARBA00022741"/>
    </source>
</evidence>
<keyword evidence="17" id="KW-1185">Reference proteome</keyword>
<dbReference type="GO" id="GO:0004693">
    <property type="term" value="F:cyclin-dependent protein serine/threonine kinase activity"/>
    <property type="evidence" value="ECO:0007669"/>
    <property type="project" value="UniProtKB-EC"/>
</dbReference>
<name>R0KSN9_NOSB1</name>
<keyword evidence="6 12" id="KW-0547">Nucleotide-binding</keyword>
<dbReference type="SMART" id="SM00220">
    <property type="entry name" value="S_TKc"/>
    <property type="match status" value="1"/>
</dbReference>
<dbReference type="FunFam" id="1.10.510.10:FF:000624">
    <property type="entry name" value="Mitogen-activated protein kinase"/>
    <property type="match status" value="1"/>
</dbReference>
<feature type="domain" description="Protein kinase" evidence="14">
    <location>
        <begin position="4"/>
        <end position="260"/>
    </location>
</feature>
<evidence type="ECO:0000256" key="10">
    <source>
        <dbReference type="ARBA" id="ARBA00047811"/>
    </source>
</evidence>
<dbReference type="Proteomes" id="UP000016927">
    <property type="component" value="Unassembled WGS sequence"/>
</dbReference>